<gene>
    <name evidence="2" type="ORF">EDD18DRAFT_1110005</name>
</gene>
<reference evidence="2" key="1">
    <citation type="submission" date="2023-06" db="EMBL/GenBank/DDBJ databases">
        <authorList>
            <consortium name="Lawrence Berkeley National Laboratory"/>
            <person name="Ahrendt S."/>
            <person name="Sahu N."/>
            <person name="Indic B."/>
            <person name="Wong-Bajracharya J."/>
            <person name="Merenyi Z."/>
            <person name="Ke H.-M."/>
            <person name="Monk M."/>
            <person name="Kocsube S."/>
            <person name="Drula E."/>
            <person name="Lipzen A."/>
            <person name="Balint B."/>
            <person name="Henrissat B."/>
            <person name="Andreopoulos B."/>
            <person name="Martin F.M."/>
            <person name="Harder C.B."/>
            <person name="Rigling D."/>
            <person name="Ford K.L."/>
            <person name="Foster G.D."/>
            <person name="Pangilinan J."/>
            <person name="Papanicolaou A."/>
            <person name="Barry K."/>
            <person name="LaButti K."/>
            <person name="Viragh M."/>
            <person name="Koriabine M."/>
            <person name="Yan M."/>
            <person name="Riley R."/>
            <person name="Champramary S."/>
            <person name="Plett K.L."/>
            <person name="Tsai I.J."/>
            <person name="Slot J."/>
            <person name="Sipos G."/>
            <person name="Plett J."/>
            <person name="Nagy L.G."/>
            <person name="Grigoriev I.V."/>
        </authorList>
    </citation>
    <scope>NUCLEOTIDE SEQUENCE</scope>
    <source>
        <strain evidence="2">HWK02</strain>
    </source>
</reference>
<feature type="transmembrane region" description="Helical" evidence="1">
    <location>
        <begin position="130"/>
        <end position="151"/>
    </location>
</feature>
<evidence type="ECO:0000313" key="3">
    <source>
        <dbReference type="Proteomes" id="UP001175228"/>
    </source>
</evidence>
<evidence type="ECO:0000313" key="2">
    <source>
        <dbReference type="EMBL" id="KAK0489650.1"/>
    </source>
</evidence>
<keyword evidence="3" id="KW-1185">Reference proteome</keyword>
<proteinExistence type="predicted"/>
<feature type="transmembrane region" description="Helical" evidence="1">
    <location>
        <begin position="96"/>
        <end position="118"/>
    </location>
</feature>
<feature type="transmembrane region" description="Helical" evidence="1">
    <location>
        <begin position="21"/>
        <end position="39"/>
    </location>
</feature>
<keyword evidence="1" id="KW-0812">Transmembrane</keyword>
<comment type="caution">
    <text evidence="2">The sequence shown here is derived from an EMBL/GenBank/DDBJ whole genome shotgun (WGS) entry which is preliminary data.</text>
</comment>
<keyword evidence="1" id="KW-0472">Membrane</keyword>
<accession>A0AA39PT94</accession>
<organism evidence="2 3">
    <name type="scientific">Armillaria luteobubalina</name>
    <dbReference type="NCBI Taxonomy" id="153913"/>
    <lineage>
        <taxon>Eukaryota</taxon>
        <taxon>Fungi</taxon>
        <taxon>Dikarya</taxon>
        <taxon>Basidiomycota</taxon>
        <taxon>Agaricomycotina</taxon>
        <taxon>Agaricomycetes</taxon>
        <taxon>Agaricomycetidae</taxon>
        <taxon>Agaricales</taxon>
        <taxon>Marasmiineae</taxon>
        <taxon>Physalacriaceae</taxon>
        <taxon>Armillaria</taxon>
    </lineage>
</organism>
<dbReference type="Proteomes" id="UP001175228">
    <property type="component" value="Unassembled WGS sequence"/>
</dbReference>
<name>A0AA39PT94_9AGAR</name>
<sequence>MLRRIFRYSNRNDNWLDFAAYGLKWSWAIMILRQLAFYAPSLDPRDKSALILCQDTNGPLSHVSPRLVDREVIPTLRVRPLPASLKNSADKYDPELLAGLRVAVTCSFIGCVFVCIYWDEIRKFCRANLAKLLTALVFCALLMQFDIWPSIPAILHALEGECPRSVLVGTRFIITSASRMIAIIMISHIILMLWRFDLYKLEILLLEIVFHRSLRIGEAVLIWLLNGRADGL</sequence>
<protein>
    <submittedName>
        <fullName evidence="2">Uncharacterized protein</fullName>
    </submittedName>
</protein>
<dbReference type="EMBL" id="JAUEPU010000037">
    <property type="protein sequence ID" value="KAK0489650.1"/>
    <property type="molecule type" value="Genomic_DNA"/>
</dbReference>
<feature type="transmembrane region" description="Helical" evidence="1">
    <location>
        <begin position="171"/>
        <end position="194"/>
    </location>
</feature>
<keyword evidence="1" id="KW-1133">Transmembrane helix</keyword>
<evidence type="ECO:0000256" key="1">
    <source>
        <dbReference type="SAM" id="Phobius"/>
    </source>
</evidence>
<dbReference type="AlphaFoldDB" id="A0AA39PT94"/>